<evidence type="ECO:0000256" key="1">
    <source>
        <dbReference type="SAM" id="Phobius"/>
    </source>
</evidence>
<accession>A0A5S5C6K5</accession>
<dbReference type="AlphaFoldDB" id="A0A5S5C6K5"/>
<proteinExistence type="predicted"/>
<keyword evidence="1" id="KW-1133">Transmembrane helix</keyword>
<protein>
    <submittedName>
        <fullName evidence="2">Uncharacterized protein</fullName>
    </submittedName>
</protein>
<keyword evidence="1" id="KW-0812">Transmembrane</keyword>
<dbReference type="Proteomes" id="UP000323257">
    <property type="component" value="Unassembled WGS sequence"/>
</dbReference>
<name>A0A5S5C6K5_9BACL</name>
<organism evidence="2 3">
    <name type="scientific">Paenibacillus methanolicus</name>
    <dbReference type="NCBI Taxonomy" id="582686"/>
    <lineage>
        <taxon>Bacteria</taxon>
        <taxon>Bacillati</taxon>
        <taxon>Bacillota</taxon>
        <taxon>Bacilli</taxon>
        <taxon>Bacillales</taxon>
        <taxon>Paenibacillaceae</taxon>
        <taxon>Paenibacillus</taxon>
    </lineage>
</organism>
<evidence type="ECO:0000313" key="3">
    <source>
        <dbReference type="Proteomes" id="UP000323257"/>
    </source>
</evidence>
<dbReference type="RefSeq" id="WP_246183422.1">
    <property type="nucleotide sequence ID" value="NZ_VNHS01000006.1"/>
</dbReference>
<comment type="caution">
    <text evidence="2">The sequence shown here is derived from an EMBL/GenBank/DDBJ whole genome shotgun (WGS) entry which is preliminary data.</text>
</comment>
<reference evidence="2 3" key="1">
    <citation type="submission" date="2019-07" db="EMBL/GenBank/DDBJ databases">
        <title>Genomic Encyclopedia of Type Strains, Phase III (KMG-III): the genomes of soil and plant-associated and newly described type strains.</title>
        <authorList>
            <person name="Whitman W."/>
        </authorList>
    </citation>
    <scope>NUCLEOTIDE SEQUENCE [LARGE SCALE GENOMIC DNA]</scope>
    <source>
        <strain evidence="2 3">BL24</strain>
    </source>
</reference>
<feature type="transmembrane region" description="Helical" evidence="1">
    <location>
        <begin position="44"/>
        <end position="62"/>
    </location>
</feature>
<keyword evidence="3" id="KW-1185">Reference proteome</keyword>
<evidence type="ECO:0000313" key="2">
    <source>
        <dbReference type="EMBL" id="TYP73960.1"/>
    </source>
</evidence>
<keyword evidence="1" id="KW-0472">Membrane</keyword>
<feature type="transmembrane region" description="Helical" evidence="1">
    <location>
        <begin position="12"/>
        <end position="32"/>
    </location>
</feature>
<sequence length="82" mass="8500">MSWSTVVRMSVGVLAVMVIGLVAFIGLIMTSLGGELPKLDGATALYPLYAAFAQAVYLTGRIRPTAATALSRAAAPHPPTKV</sequence>
<gene>
    <name evidence="2" type="ORF">BCM02_106239</name>
</gene>
<dbReference type="EMBL" id="VNHS01000006">
    <property type="protein sequence ID" value="TYP73960.1"/>
    <property type="molecule type" value="Genomic_DNA"/>
</dbReference>